<protein>
    <submittedName>
        <fullName evidence="4">Uncharacterized protein LOC108850895</fullName>
    </submittedName>
</protein>
<feature type="domain" description="Formyl transferase C-terminal" evidence="2">
    <location>
        <begin position="170"/>
        <end position="233"/>
    </location>
</feature>
<proteinExistence type="predicted"/>
<dbReference type="GO" id="GO:0004479">
    <property type="term" value="F:methionyl-tRNA formyltransferase activity"/>
    <property type="evidence" value="ECO:0007669"/>
    <property type="project" value="TreeGrafter"/>
</dbReference>
<dbReference type="InterPro" id="IPR002376">
    <property type="entry name" value="Formyl_transf_N"/>
</dbReference>
<evidence type="ECO:0000313" key="3">
    <source>
        <dbReference type="Proteomes" id="UP000504610"/>
    </source>
</evidence>
<feature type="domain" description="Formyl transferase N-terminal" evidence="1">
    <location>
        <begin position="50"/>
        <end position="135"/>
    </location>
</feature>
<evidence type="ECO:0000259" key="2">
    <source>
        <dbReference type="Pfam" id="PF02911"/>
    </source>
</evidence>
<dbReference type="Pfam" id="PF02911">
    <property type="entry name" value="Formyl_trans_C"/>
    <property type="match status" value="1"/>
</dbReference>
<dbReference type="SUPFAM" id="SSF53328">
    <property type="entry name" value="Formyltransferase"/>
    <property type="match status" value="1"/>
</dbReference>
<dbReference type="OrthoDB" id="10268103at2759"/>
<dbReference type="GO" id="GO:0005739">
    <property type="term" value="C:mitochondrion"/>
    <property type="evidence" value="ECO:0007669"/>
    <property type="project" value="TreeGrafter"/>
</dbReference>
<dbReference type="PANTHER" id="PTHR11138">
    <property type="entry name" value="METHIONYL-TRNA FORMYLTRANSFERASE"/>
    <property type="match status" value="1"/>
</dbReference>
<name>A0A9W3DJZ6_RAPSA</name>
<evidence type="ECO:0000259" key="1">
    <source>
        <dbReference type="Pfam" id="PF00551"/>
    </source>
</evidence>
<keyword evidence="3" id="KW-1185">Reference proteome</keyword>
<reference evidence="4" key="2">
    <citation type="submission" date="2025-08" db="UniProtKB">
        <authorList>
            <consortium name="RefSeq"/>
        </authorList>
    </citation>
    <scope>IDENTIFICATION</scope>
    <source>
        <tissue evidence="4">Leaf</tissue>
    </source>
</reference>
<dbReference type="InterPro" id="IPR005793">
    <property type="entry name" value="Formyl_trans_C"/>
</dbReference>
<organism evidence="3 4">
    <name type="scientific">Raphanus sativus</name>
    <name type="common">Radish</name>
    <name type="synonym">Raphanus raphanistrum var. sativus</name>
    <dbReference type="NCBI Taxonomy" id="3726"/>
    <lineage>
        <taxon>Eukaryota</taxon>
        <taxon>Viridiplantae</taxon>
        <taxon>Streptophyta</taxon>
        <taxon>Embryophyta</taxon>
        <taxon>Tracheophyta</taxon>
        <taxon>Spermatophyta</taxon>
        <taxon>Magnoliopsida</taxon>
        <taxon>eudicotyledons</taxon>
        <taxon>Gunneridae</taxon>
        <taxon>Pentapetalae</taxon>
        <taxon>rosids</taxon>
        <taxon>malvids</taxon>
        <taxon>Brassicales</taxon>
        <taxon>Brassicaceae</taxon>
        <taxon>Brassiceae</taxon>
        <taxon>Raphanus</taxon>
    </lineage>
</organism>
<dbReference type="GeneID" id="108850895"/>
<dbReference type="Proteomes" id="UP000504610">
    <property type="component" value="Chromosome 4"/>
</dbReference>
<dbReference type="Gene3D" id="3.40.50.170">
    <property type="entry name" value="Formyl transferase, N-terminal domain"/>
    <property type="match status" value="1"/>
</dbReference>
<accession>A0A9W3DJZ6</accession>
<dbReference type="PANTHER" id="PTHR11138:SF5">
    <property type="entry name" value="METHIONYL-TRNA FORMYLTRANSFERASE, MITOCHONDRIAL"/>
    <property type="match status" value="1"/>
</dbReference>
<dbReference type="AlphaFoldDB" id="A0A9W3DJZ6"/>
<dbReference type="Pfam" id="PF00551">
    <property type="entry name" value="Formyl_trans_N"/>
    <property type="match status" value="1"/>
</dbReference>
<dbReference type="InterPro" id="IPR011034">
    <property type="entry name" value="Formyl_transferase-like_C_sf"/>
</dbReference>
<dbReference type="KEGG" id="rsz:108850895"/>
<dbReference type="InterPro" id="IPR036477">
    <property type="entry name" value="Formyl_transf_N_sf"/>
</dbReference>
<reference evidence="3" key="1">
    <citation type="journal article" date="2019" name="Database">
        <title>The radish genome database (RadishGD): an integrated information resource for radish genomics.</title>
        <authorList>
            <person name="Yu H.J."/>
            <person name="Baek S."/>
            <person name="Lee Y.J."/>
            <person name="Cho A."/>
            <person name="Mun J.H."/>
        </authorList>
    </citation>
    <scope>NUCLEOTIDE SEQUENCE [LARGE SCALE GENOMIC DNA]</scope>
    <source>
        <strain evidence="3">cv. WK10039</strain>
    </source>
</reference>
<gene>
    <name evidence="4" type="primary">LOC108850895</name>
</gene>
<dbReference type="RefSeq" id="XP_056864252.1">
    <property type="nucleotide sequence ID" value="XM_057008272.1"/>
</dbReference>
<sequence length="241" mass="26384">MSIFPGAGVDYLIYNAAYEHPVSNFLAISIKESDTGLAPPSQWDLVRKRLSSLRALQHELCVTAAYGNILPNKLLNIPLPGRVNLHPSLLPLYCGAAPVQQALQDGVEETGVTVAFTVRKLDAGAVIAFKGFQVDDQIKGLSFLYANFRPEWWGTRAEVLVLDEKSGLHNELELKIITSQICQSTETLNGEQDCITFKKGSLVFSCGGTSLEVLELQLPGKKAIKATAFWNGLRGQKLKKL</sequence>
<dbReference type="SUPFAM" id="SSF50486">
    <property type="entry name" value="FMT C-terminal domain-like"/>
    <property type="match status" value="1"/>
</dbReference>
<dbReference type="Gene3D" id="3.40.50.12230">
    <property type="match status" value="1"/>
</dbReference>
<evidence type="ECO:0000313" key="4">
    <source>
        <dbReference type="RefSeq" id="XP_056864252.1"/>
    </source>
</evidence>